<dbReference type="Proteomes" id="UP000640489">
    <property type="component" value="Unassembled WGS sequence"/>
</dbReference>
<evidence type="ECO:0000313" key="4">
    <source>
        <dbReference type="Proteomes" id="UP000640489"/>
    </source>
</evidence>
<gene>
    <name evidence="3" type="ORF">ISU07_02480</name>
</gene>
<dbReference type="SUPFAM" id="SSF56059">
    <property type="entry name" value="Glutathione synthetase ATP-binding domain-like"/>
    <property type="match status" value="1"/>
</dbReference>
<name>A0A930YCS5_9ACTN</name>
<dbReference type="PANTHER" id="PTHR14465:SF0">
    <property type="entry name" value="IQ DOMAIN-CONTAINING PROTEIN H"/>
    <property type="match status" value="1"/>
</dbReference>
<organism evidence="3 4">
    <name type="scientific">Nocardioides islandensis</name>
    <dbReference type="NCBI Taxonomy" id="433663"/>
    <lineage>
        <taxon>Bacteria</taxon>
        <taxon>Bacillati</taxon>
        <taxon>Actinomycetota</taxon>
        <taxon>Actinomycetes</taxon>
        <taxon>Propionibacteriales</taxon>
        <taxon>Nocardioidaceae</taxon>
        <taxon>Nocardioides</taxon>
    </lineage>
</organism>
<evidence type="ECO:0000313" key="3">
    <source>
        <dbReference type="EMBL" id="MBF4761982.1"/>
    </source>
</evidence>
<evidence type="ECO:0000256" key="1">
    <source>
        <dbReference type="PROSITE-ProRule" id="PRU00409"/>
    </source>
</evidence>
<keyword evidence="1" id="KW-0067">ATP-binding</keyword>
<dbReference type="GO" id="GO:0046872">
    <property type="term" value="F:metal ion binding"/>
    <property type="evidence" value="ECO:0007669"/>
    <property type="project" value="InterPro"/>
</dbReference>
<keyword evidence="4" id="KW-1185">Reference proteome</keyword>
<dbReference type="AlphaFoldDB" id="A0A930YCS5"/>
<accession>A0A930YCS5</accession>
<proteinExistence type="predicted"/>
<dbReference type="PANTHER" id="PTHR14465">
    <property type="entry name" value="IQ DOMAIN-CONTAINING PROTEIN H"/>
    <property type="match status" value="1"/>
</dbReference>
<sequence length="490" mass="52136">MHPQADDTELADRLRSVWPHLTWRDAGDVPRTIVVMQSISAYLPPRWQPLLPAYEERYLCYLLGLLSGGTRVVYVTSMPIHPRLVDYWFGLVPGLDTPANRARLVLVPVVDARPVPLTRKVLEHPGVMRRIREAVADPRYAVTVGHTVTVDDVEVARHLGIPVYGAHPRFARWGTKSGSRESFEAAGVPIAPGRAVRDRADVAEAIAELRAADPGLARVIVKLDEGASGIGNGTITLPGDLPGGLPGDPDAIELEEPEIDVADYYAHLEREGGVVEAFLVGEEVRSPSVQLRMSPFGEAEVLSTHEQVLGGRHGLTYLGCTMPARPEYAARIADQALAVGTALASHGVVGRCSIDFLAVRNGGSWATYASETNLRAGGTTHPSATLAALTRGDYDVRAGVFRAADGTPKFYTATDHLESEAYAALTTDDLLDVNPGGWDAGTETGTVLHMASAIGGTGNLGLTAIADSGDAATALFERSRAALDRAAAGI</sequence>
<dbReference type="Pfam" id="PF24923">
    <property type="entry name" value="ATP-grasp_IQCH"/>
    <property type="match status" value="1"/>
</dbReference>
<keyword evidence="1" id="KW-0547">Nucleotide-binding</keyword>
<feature type="domain" description="ATP-grasp" evidence="2">
    <location>
        <begin position="180"/>
        <end position="405"/>
    </location>
</feature>
<reference evidence="3" key="1">
    <citation type="submission" date="2020-11" db="EMBL/GenBank/DDBJ databases">
        <title>Nocardioides sp. nov., isolated from Soil of Cynanchum wilfordii Hemsley rhizosphere.</title>
        <authorList>
            <person name="Lee J.-S."/>
            <person name="Suh M.K."/>
            <person name="Kim J.-S."/>
        </authorList>
    </citation>
    <scope>NUCLEOTIDE SEQUENCE</scope>
    <source>
        <strain evidence="3">KCTC 19275</strain>
    </source>
</reference>
<dbReference type="InterPro" id="IPR056855">
    <property type="entry name" value="ATP-grasp_IQCH"/>
</dbReference>
<dbReference type="InterPro" id="IPR011761">
    <property type="entry name" value="ATP-grasp"/>
</dbReference>
<comment type="caution">
    <text evidence="3">The sequence shown here is derived from an EMBL/GenBank/DDBJ whole genome shotgun (WGS) entry which is preliminary data.</text>
</comment>
<dbReference type="InterPro" id="IPR038752">
    <property type="entry name" value="IQCH"/>
</dbReference>
<dbReference type="RefSeq" id="WP_194705153.1">
    <property type="nucleotide sequence ID" value="NZ_JADKPN010000001.1"/>
</dbReference>
<dbReference type="PROSITE" id="PS50975">
    <property type="entry name" value="ATP_GRASP"/>
    <property type="match status" value="1"/>
</dbReference>
<evidence type="ECO:0000259" key="2">
    <source>
        <dbReference type="PROSITE" id="PS50975"/>
    </source>
</evidence>
<protein>
    <recommendedName>
        <fullName evidence="2">ATP-grasp domain-containing protein</fullName>
    </recommendedName>
</protein>
<dbReference type="GO" id="GO:0005524">
    <property type="term" value="F:ATP binding"/>
    <property type="evidence" value="ECO:0007669"/>
    <property type="project" value="UniProtKB-UniRule"/>
</dbReference>
<dbReference type="EMBL" id="JADKPN010000001">
    <property type="protein sequence ID" value="MBF4761982.1"/>
    <property type="molecule type" value="Genomic_DNA"/>
</dbReference>